<dbReference type="RefSeq" id="XP_030828107.1">
    <property type="nucleotide sequence ID" value="XM_030972247.1"/>
</dbReference>
<dbReference type="RefSeq" id="XP_030828106.1">
    <property type="nucleotide sequence ID" value="XM_030972246.1"/>
</dbReference>
<feature type="transmembrane region" description="Helical" evidence="6">
    <location>
        <begin position="48"/>
        <end position="70"/>
    </location>
</feature>
<evidence type="ECO:0000256" key="1">
    <source>
        <dbReference type="ARBA" id="ARBA00004141"/>
    </source>
</evidence>
<dbReference type="InterPro" id="IPR007404">
    <property type="entry name" value="YdjM-like"/>
</dbReference>
<dbReference type="EnsemblMetazoa" id="XM_030972247">
    <property type="protein sequence ID" value="XP_030828107"/>
    <property type="gene ID" value="LOC757129"/>
</dbReference>
<evidence type="ECO:0000256" key="6">
    <source>
        <dbReference type="SAM" id="Phobius"/>
    </source>
</evidence>
<keyword evidence="5 6" id="KW-0472">Membrane</keyword>
<dbReference type="Pfam" id="PF04307">
    <property type="entry name" value="YdjM"/>
    <property type="match status" value="1"/>
</dbReference>
<evidence type="ECO:0000313" key="7">
    <source>
        <dbReference type="EnsemblMetazoa" id="XP_030828106"/>
    </source>
</evidence>
<reference evidence="7" key="2">
    <citation type="submission" date="2021-01" db="UniProtKB">
        <authorList>
            <consortium name="EnsemblMetazoa"/>
        </authorList>
    </citation>
    <scope>IDENTIFICATION</scope>
</reference>
<name>A0A7M7SSK9_STRPU</name>
<protein>
    <recommendedName>
        <fullName evidence="2">Transmembrane protein 267</fullName>
    </recommendedName>
</protein>
<dbReference type="CTD" id="64417"/>
<sequence>MDKILTVLTRGRLFLTVTLAMICILGDFLLTCATIISSNLRRALIDNGTHGLVGLLSWAVVVNPTLLPLGTLVREPFLWEILLCGVLSSLVDLDHFAAAGTVKLQNALSLKSRPPCHATTLIPVICLFLLLIVRLFKLQRIRRLPLILFVAWFSHHIRDAARRGLWLWPWGSTSPLPYWLYITLIVVIPYLVISLMNVTNYWTGPSVDSKHLPSVTGVQHV</sequence>
<keyword evidence="8" id="KW-1185">Reference proteome</keyword>
<feature type="transmembrane region" description="Helical" evidence="6">
    <location>
        <begin position="118"/>
        <end position="136"/>
    </location>
</feature>
<keyword evidence="3 6" id="KW-0812">Transmembrane</keyword>
<keyword evidence="4 6" id="KW-1133">Transmembrane helix</keyword>
<dbReference type="AlphaFoldDB" id="A0A7M7SSK9"/>
<reference evidence="8" key="1">
    <citation type="submission" date="2015-02" db="EMBL/GenBank/DDBJ databases">
        <title>Genome sequencing for Strongylocentrotus purpuratus.</title>
        <authorList>
            <person name="Murali S."/>
            <person name="Liu Y."/>
            <person name="Vee V."/>
            <person name="English A."/>
            <person name="Wang M."/>
            <person name="Skinner E."/>
            <person name="Han Y."/>
            <person name="Muzny D.M."/>
            <person name="Worley K.C."/>
            <person name="Gibbs R.A."/>
        </authorList>
    </citation>
    <scope>NUCLEOTIDE SEQUENCE</scope>
</reference>
<feature type="transmembrane region" description="Helical" evidence="6">
    <location>
        <begin position="77"/>
        <end position="98"/>
    </location>
</feature>
<accession>A0A7M7SSK9</accession>
<dbReference type="PANTHER" id="PTHR13628">
    <property type="entry name" value="TRANSMEMBRANE PROTEIN 267"/>
    <property type="match status" value="1"/>
</dbReference>
<evidence type="ECO:0000256" key="3">
    <source>
        <dbReference type="ARBA" id="ARBA00022692"/>
    </source>
</evidence>
<dbReference type="GeneID" id="757129"/>
<proteinExistence type="predicted"/>
<dbReference type="PANTHER" id="PTHR13628:SF1">
    <property type="entry name" value="TRANSMEMBRANE PROTEIN 267"/>
    <property type="match status" value="1"/>
</dbReference>
<organism evidence="7 8">
    <name type="scientific">Strongylocentrotus purpuratus</name>
    <name type="common">Purple sea urchin</name>
    <dbReference type="NCBI Taxonomy" id="7668"/>
    <lineage>
        <taxon>Eukaryota</taxon>
        <taxon>Metazoa</taxon>
        <taxon>Echinodermata</taxon>
        <taxon>Eleutherozoa</taxon>
        <taxon>Echinozoa</taxon>
        <taxon>Echinoidea</taxon>
        <taxon>Euechinoidea</taxon>
        <taxon>Echinacea</taxon>
        <taxon>Camarodonta</taxon>
        <taxon>Echinidea</taxon>
        <taxon>Strongylocentrotidae</taxon>
        <taxon>Strongylocentrotus</taxon>
    </lineage>
</organism>
<evidence type="ECO:0000313" key="8">
    <source>
        <dbReference type="Proteomes" id="UP000007110"/>
    </source>
</evidence>
<evidence type="ECO:0000256" key="2">
    <source>
        <dbReference type="ARBA" id="ARBA00013977"/>
    </source>
</evidence>
<evidence type="ECO:0000256" key="4">
    <source>
        <dbReference type="ARBA" id="ARBA00022989"/>
    </source>
</evidence>
<feature type="transmembrane region" description="Helical" evidence="6">
    <location>
        <begin position="178"/>
        <end position="202"/>
    </location>
</feature>
<feature type="transmembrane region" description="Helical" evidence="6">
    <location>
        <begin position="12"/>
        <end position="36"/>
    </location>
</feature>
<dbReference type="InterPro" id="IPR026572">
    <property type="entry name" value="TMEM267"/>
</dbReference>
<evidence type="ECO:0000256" key="5">
    <source>
        <dbReference type="ARBA" id="ARBA00023136"/>
    </source>
</evidence>
<comment type="subcellular location">
    <subcellularLocation>
        <location evidence="1">Membrane</location>
        <topology evidence="1">Multi-pass membrane protein</topology>
    </subcellularLocation>
</comment>
<dbReference type="EnsemblMetazoa" id="XM_030972246">
    <property type="protein sequence ID" value="XP_030828106"/>
    <property type="gene ID" value="LOC757129"/>
</dbReference>
<dbReference type="GO" id="GO:0016020">
    <property type="term" value="C:membrane"/>
    <property type="evidence" value="ECO:0007669"/>
    <property type="project" value="UniProtKB-SubCell"/>
</dbReference>
<dbReference type="Proteomes" id="UP000007110">
    <property type="component" value="Unassembled WGS sequence"/>
</dbReference>